<evidence type="ECO:0000313" key="3">
    <source>
        <dbReference type="EMBL" id="MFD1220896.1"/>
    </source>
</evidence>
<keyword evidence="3" id="KW-0328">Glycosyltransferase</keyword>
<feature type="domain" description="Spore protein YkvP/CgeB glycosyl transferase-like" evidence="2">
    <location>
        <begin position="172"/>
        <end position="316"/>
    </location>
</feature>
<keyword evidence="4" id="KW-1185">Reference proteome</keyword>
<comment type="caution">
    <text evidence="3">The sequence shown here is derived from an EMBL/GenBank/DDBJ whole genome shotgun (WGS) entry which is preliminary data.</text>
</comment>
<accession>A0ABW3UK10</accession>
<evidence type="ECO:0000259" key="1">
    <source>
        <dbReference type="Pfam" id="PF12996"/>
    </source>
</evidence>
<dbReference type="InterPro" id="IPR055259">
    <property type="entry name" value="YkvP/CgeB_Glyco_trans-like"/>
</dbReference>
<organism evidence="3 4">
    <name type="scientific">Paenibacillus vulneris</name>
    <dbReference type="NCBI Taxonomy" id="1133364"/>
    <lineage>
        <taxon>Bacteria</taxon>
        <taxon>Bacillati</taxon>
        <taxon>Bacillota</taxon>
        <taxon>Bacilli</taxon>
        <taxon>Bacillales</taxon>
        <taxon>Paenibacillaceae</taxon>
        <taxon>Paenibacillus</taxon>
    </lineage>
</organism>
<dbReference type="RefSeq" id="WP_345591868.1">
    <property type="nucleotide sequence ID" value="NZ_BAABJG010000029.1"/>
</dbReference>
<dbReference type="EC" id="2.4.-.-" evidence="3"/>
<dbReference type="Pfam" id="PF12996">
    <property type="entry name" value="DUF3880"/>
    <property type="match status" value="1"/>
</dbReference>
<evidence type="ECO:0000313" key="4">
    <source>
        <dbReference type="Proteomes" id="UP001597180"/>
    </source>
</evidence>
<dbReference type="SUPFAM" id="SSF53756">
    <property type="entry name" value="UDP-Glycosyltransferase/glycogen phosphorylase"/>
    <property type="match status" value="1"/>
</dbReference>
<proteinExistence type="predicted"/>
<dbReference type="EMBL" id="JBHTLU010000014">
    <property type="protein sequence ID" value="MFD1220896.1"/>
    <property type="molecule type" value="Genomic_DNA"/>
</dbReference>
<keyword evidence="3" id="KW-0808">Transferase</keyword>
<dbReference type="Proteomes" id="UP001597180">
    <property type="component" value="Unassembled WGS sequence"/>
</dbReference>
<evidence type="ECO:0000259" key="2">
    <source>
        <dbReference type="Pfam" id="PF13524"/>
    </source>
</evidence>
<name>A0ABW3UK10_9BACL</name>
<dbReference type="Pfam" id="PF13524">
    <property type="entry name" value="Glyco_trans_1_2"/>
    <property type="match status" value="1"/>
</dbReference>
<gene>
    <name evidence="3" type="ORF">ACFQ4B_12290</name>
</gene>
<dbReference type="GO" id="GO:0016757">
    <property type="term" value="F:glycosyltransferase activity"/>
    <property type="evidence" value="ECO:0007669"/>
    <property type="project" value="UniProtKB-KW"/>
</dbReference>
<feature type="domain" description="Spore protein YkvP N-terminal" evidence="1">
    <location>
        <begin position="3"/>
        <end position="108"/>
    </location>
</feature>
<protein>
    <submittedName>
        <fullName evidence="3">Glycosyltransferase</fullName>
        <ecNumber evidence="3">2.4.-.-</ecNumber>
    </submittedName>
</protein>
<reference evidence="4" key="1">
    <citation type="journal article" date="2019" name="Int. J. Syst. Evol. Microbiol.">
        <title>The Global Catalogue of Microorganisms (GCM) 10K type strain sequencing project: providing services to taxonomists for standard genome sequencing and annotation.</title>
        <authorList>
            <consortium name="The Broad Institute Genomics Platform"/>
            <consortium name="The Broad Institute Genome Sequencing Center for Infectious Disease"/>
            <person name="Wu L."/>
            <person name="Ma J."/>
        </authorList>
    </citation>
    <scope>NUCLEOTIDE SEQUENCE [LARGE SCALE GENOMIC DNA]</scope>
    <source>
        <strain evidence="4">CCUG 53270</strain>
    </source>
</reference>
<sequence>MKILFLESGPIWSRGLPDGLRDLGHNVKISGPLTKKKIASLISSYKPQLLMTVGWGPEQTKEKQRWMRQYASISGIPLIYWSTEDPNFTAEFTLPLIRRMKPDFVFTISARTAAYYRKLGIRAAHLDFGFSPSIHRRVKPLKKYRHKIAVVANAYPQVLSRYPKHFRRKALNLLIRPLLSAGIRVDFYGSDWEKMKPYLGKTIPRGWIHGKLPYQNANQVYSSSQIMLGLQNYRDMVTQRTYEILGSGGFLLTIDTPGVRRVGKPGRDFAVSTSPKDTVRLVHHYLEHPSARERIRRQGNRTVYRHNYTNRAKRMLSILRRTGLLK</sequence>
<dbReference type="InterPro" id="IPR024542">
    <property type="entry name" value="YkvP_N"/>
</dbReference>